<evidence type="ECO:0000256" key="4">
    <source>
        <dbReference type="ARBA" id="ARBA00022825"/>
    </source>
</evidence>
<dbReference type="GO" id="GO:0004176">
    <property type="term" value="F:ATP-dependent peptidase activity"/>
    <property type="evidence" value="ECO:0007669"/>
    <property type="project" value="InterPro"/>
</dbReference>
<dbReference type="InterPro" id="IPR033135">
    <property type="entry name" value="ClpP_His_AS"/>
</dbReference>
<dbReference type="KEGG" id="saqi:AXG55_07285"/>
<dbReference type="PRINTS" id="PR00127">
    <property type="entry name" value="CLPPROTEASEP"/>
</dbReference>
<dbReference type="GO" id="GO:0005737">
    <property type="term" value="C:cytoplasm"/>
    <property type="evidence" value="ECO:0007669"/>
    <property type="project" value="UniProtKB-SubCell"/>
</dbReference>
<evidence type="ECO:0000256" key="6">
    <source>
        <dbReference type="HAMAP-Rule" id="MF_00444"/>
    </source>
</evidence>
<comment type="subcellular location">
    <subcellularLocation>
        <location evidence="6">Cytoplasm</location>
    </subcellularLocation>
</comment>
<keyword evidence="6" id="KW-0963">Cytoplasm</keyword>
<dbReference type="InterPro" id="IPR001907">
    <property type="entry name" value="ClpP"/>
</dbReference>
<keyword evidence="4 6" id="KW-0720">Serine protease</keyword>
<dbReference type="InterPro" id="IPR023562">
    <property type="entry name" value="ClpP/TepA"/>
</dbReference>
<evidence type="ECO:0000256" key="3">
    <source>
        <dbReference type="ARBA" id="ARBA00022801"/>
    </source>
</evidence>
<dbReference type="InterPro" id="IPR029045">
    <property type="entry name" value="ClpP/crotonase-like_dom_sf"/>
</dbReference>
<reference evidence="9 10" key="1">
    <citation type="submission" date="2016-10" db="EMBL/GenBank/DDBJ databases">
        <title>Silvanigrella aquatica sp. nov., isolated from a freshwater lake located in the Black Forest, Germany, description of Silvanigrellaceae fam. nov., Silvanigrellales ord. nov., reclassification of the order Bdellovibrionales in the class Oligoflexia, reclassification of the families Bacteriovoracaceae and Halobacteriovoraceae in the new order Bacteriovoracales ord. nov., and reclassification of the family Pseudobacteriovoracaceae in the order Oligoflexiales.</title>
        <authorList>
            <person name="Hahn M.W."/>
            <person name="Schmidt J."/>
            <person name="Koll U."/>
            <person name="Rohde M."/>
            <person name="Verbag S."/>
            <person name="Pitt A."/>
            <person name="Nakai R."/>
            <person name="Naganuma T."/>
            <person name="Lang E."/>
        </authorList>
    </citation>
    <scope>NUCLEOTIDE SEQUENCE [LARGE SCALE GENOMIC DNA]</scope>
    <source>
        <strain evidence="9 10">MWH-Nonnen-W8red</strain>
    </source>
</reference>
<dbReference type="EMBL" id="CP017834">
    <property type="protein sequence ID" value="APJ03719.1"/>
    <property type="molecule type" value="Genomic_DNA"/>
</dbReference>
<evidence type="ECO:0000256" key="8">
    <source>
        <dbReference type="RuleBase" id="RU003567"/>
    </source>
</evidence>
<gene>
    <name evidence="6" type="primary">clpP</name>
    <name evidence="9" type="ORF">AXG55_07285</name>
</gene>
<comment type="subunit">
    <text evidence="6">Fourteen ClpP subunits assemble into 2 heptameric rings which stack back to back to give a disk-like structure with a central cavity, resembling the structure of eukaryotic proteasomes.</text>
</comment>
<keyword evidence="3 6" id="KW-0378">Hydrolase</keyword>
<dbReference type="HAMAP" id="MF_00444">
    <property type="entry name" value="ClpP"/>
    <property type="match status" value="1"/>
</dbReference>
<dbReference type="PANTHER" id="PTHR10381">
    <property type="entry name" value="ATP-DEPENDENT CLP PROTEASE PROTEOLYTIC SUBUNIT"/>
    <property type="match status" value="1"/>
</dbReference>
<evidence type="ECO:0000313" key="10">
    <source>
        <dbReference type="Proteomes" id="UP000184731"/>
    </source>
</evidence>
<protein>
    <recommendedName>
        <fullName evidence="6 8">ATP-dependent Clp protease proteolytic subunit</fullName>
        <ecNumber evidence="6">3.4.21.92</ecNumber>
    </recommendedName>
    <alternativeName>
        <fullName evidence="6">Endopeptidase Clp</fullName>
    </alternativeName>
</protein>
<accession>A0A1L4D0J9</accession>
<evidence type="ECO:0000256" key="1">
    <source>
        <dbReference type="ARBA" id="ARBA00007039"/>
    </source>
</evidence>
<evidence type="ECO:0000256" key="2">
    <source>
        <dbReference type="ARBA" id="ARBA00022670"/>
    </source>
</evidence>
<evidence type="ECO:0000313" key="9">
    <source>
        <dbReference type="EMBL" id="APJ03719.1"/>
    </source>
</evidence>
<sequence>MPNHDDLSSILESTIHKKLFDQRLIVLSEGIHAASAKRVIEQLFALEAADPSKEIWLFLNSPGGEVNSGFGIYDTIRFIRPDVKIIVTGLAASAATVILLAAEAKYRYSMPNARLLIHQPLIGGSIQGQASDIEIHAKEILKTREKIAELYTKETKQPLDRVRKDIERDYWMTAHEAMEYGLVTKVISTWNEVR</sequence>
<dbReference type="GO" id="GO:0004252">
    <property type="term" value="F:serine-type endopeptidase activity"/>
    <property type="evidence" value="ECO:0007669"/>
    <property type="project" value="UniProtKB-UniRule"/>
</dbReference>
<dbReference type="GO" id="GO:0009368">
    <property type="term" value="C:endopeptidase Clp complex"/>
    <property type="evidence" value="ECO:0007669"/>
    <property type="project" value="TreeGrafter"/>
</dbReference>
<dbReference type="PANTHER" id="PTHR10381:SF11">
    <property type="entry name" value="ATP-DEPENDENT CLP PROTEASE PROTEOLYTIC SUBUNIT, MITOCHONDRIAL"/>
    <property type="match status" value="1"/>
</dbReference>
<keyword evidence="10" id="KW-1185">Reference proteome</keyword>
<comment type="similarity">
    <text evidence="1 6 8">Belongs to the peptidase S14 family.</text>
</comment>
<comment type="function">
    <text evidence="6">Cleaves peptides in various proteins in a process that requires ATP hydrolysis. Has a chymotrypsin-like activity. Plays a major role in the degradation of misfolded proteins.</text>
</comment>
<dbReference type="Pfam" id="PF00574">
    <property type="entry name" value="CLP_protease"/>
    <property type="match status" value="1"/>
</dbReference>
<feature type="active site" evidence="6 7">
    <location>
        <position position="118"/>
    </location>
</feature>
<dbReference type="Proteomes" id="UP000184731">
    <property type="component" value="Chromosome"/>
</dbReference>
<dbReference type="GO" id="GO:0006515">
    <property type="term" value="P:protein quality control for misfolded or incompletely synthesized proteins"/>
    <property type="evidence" value="ECO:0007669"/>
    <property type="project" value="TreeGrafter"/>
</dbReference>
<evidence type="ECO:0000256" key="5">
    <source>
        <dbReference type="ARBA" id="ARBA00034021"/>
    </source>
</evidence>
<dbReference type="EC" id="3.4.21.92" evidence="6"/>
<feature type="active site" description="Nucleophile" evidence="6">
    <location>
        <position position="93"/>
    </location>
</feature>
<proteinExistence type="inferred from homology"/>
<dbReference type="Gene3D" id="3.90.226.10">
    <property type="entry name" value="2-enoyl-CoA Hydratase, Chain A, domain 1"/>
    <property type="match status" value="1"/>
</dbReference>
<dbReference type="CDD" id="cd07017">
    <property type="entry name" value="S14_ClpP_2"/>
    <property type="match status" value="1"/>
</dbReference>
<dbReference type="AlphaFoldDB" id="A0A1L4D0J9"/>
<dbReference type="STRING" id="1915309.AXG55_07285"/>
<dbReference type="OrthoDB" id="9802800at2"/>
<keyword evidence="2 6" id="KW-0645">Protease</keyword>
<name>A0A1L4D0J9_9BACT</name>
<evidence type="ECO:0000256" key="7">
    <source>
        <dbReference type="PROSITE-ProRule" id="PRU10086"/>
    </source>
</evidence>
<dbReference type="PROSITE" id="PS00382">
    <property type="entry name" value="CLP_PROTEASE_HIS"/>
    <property type="match status" value="1"/>
</dbReference>
<dbReference type="RefSeq" id="WP_148697461.1">
    <property type="nucleotide sequence ID" value="NZ_CP017834.1"/>
</dbReference>
<dbReference type="GO" id="GO:0051117">
    <property type="term" value="F:ATPase binding"/>
    <property type="evidence" value="ECO:0007669"/>
    <property type="project" value="TreeGrafter"/>
</dbReference>
<comment type="catalytic activity">
    <reaction evidence="5 6 7">
        <text>Hydrolysis of proteins to small peptides in the presence of ATP and magnesium. alpha-casein is the usual test substrate. In the absence of ATP, only oligopeptides shorter than five residues are hydrolyzed (such as succinyl-Leu-Tyr-|-NHMec, and Leu-Tyr-Leu-|-Tyr-Trp, in which cleavage of the -Tyr-|-Leu- and -Tyr-|-Trp bonds also occurs).</text>
        <dbReference type="EC" id="3.4.21.92"/>
    </reaction>
</comment>
<dbReference type="SUPFAM" id="SSF52096">
    <property type="entry name" value="ClpP/crotonase"/>
    <property type="match status" value="1"/>
</dbReference>
<dbReference type="NCBIfam" id="NF009205">
    <property type="entry name" value="PRK12553.1"/>
    <property type="match status" value="1"/>
</dbReference>
<organism evidence="9 10">
    <name type="scientific">Silvanigrella aquatica</name>
    <dbReference type="NCBI Taxonomy" id="1915309"/>
    <lineage>
        <taxon>Bacteria</taxon>
        <taxon>Pseudomonadati</taxon>
        <taxon>Bdellovibrionota</taxon>
        <taxon>Oligoflexia</taxon>
        <taxon>Silvanigrellales</taxon>
        <taxon>Silvanigrellaceae</taxon>
        <taxon>Silvanigrella</taxon>
    </lineage>
</organism>